<dbReference type="RefSeq" id="WP_080267920.1">
    <property type="nucleotide sequence ID" value="NZ_RBPY01000021.1"/>
</dbReference>
<accession>A0A3M3YI17</accession>
<gene>
    <name evidence="2" type="ORF">ALQ36_02463</name>
</gene>
<dbReference type="AlphaFoldDB" id="A0A3M3YI17"/>
<organism evidence="2 3">
    <name type="scientific">Pseudomonas syringae pv. primulae</name>
    <dbReference type="NCBI Taxonomy" id="251707"/>
    <lineage>
        <taxon>Bacteria</taxon>
        <taxon>Pseudomonadati</taxon>
        <taxon>Pseudomonadota</taxon>
        <taxon>Gammaproteobacteria</taxon>
        <taxon>Pseudomonadales</taxon>
        <taxon>Pseudomonadaceae</taxon>
        <taxon>Pseudomonas</taxon>
    </lineage>
</organism>
<reference evidence="2 3" key="1">
    <citation type="submission" date="2018-08" db="EMBL/GenBank/DDBJ databases">
        <title>Recombination of ecologically and evolutionarily significant loci maintains genetic cohesion in the Pseudomonas syringae species complex.</title>
        <authorList>
            <person name="Dillon M."/>
            <person name="Thakur S."/>
            <person name="Almeida R.N.D."/>
            <person name="Weir B.S."/>
            <person name="Guttman D.S."/>
        </authorList>
    </citation>
    <scope>NUCLEOTIDE SEQUENCE [LARGE SCALE GENOMIC DNA]</scope>
    <source>
        <strain evidence="2 3">ICMP 2732</strain>
    </source>
</reference>
<dbReference type="InterPro" id="IPR025139">
    <property type="entry name" value="DUF4062"/>
</dbReference>
<protein>
    <recommendedName>
        <fullName evidence="1">DUF4062 domain-containing protein</fullName>
    </recommendedName>
</protein>
<evidence type="ECO:0000313" key="3">
    <source>
        <dbReference type="Proteomes" id="UP000281350"/>
    </source>
</evidence>
<name>A0A3M3YI17_9PSED</name>
<feature type="domain" description="DUF4062" evidence="1">
    <location>
        <begin position="10"/>
        <end position="91"/>
    </location>
</feature>
<comment type="caution">
    <text evidence="2">The sequence shown here is derived from an EMBL/GenBank/DDBJ whole genome shotgun (WGS) entry which is preliminary data.</text>
</comment>
<proteinExistence type="predicted"/>
<dbReference type="EMBL" id="RBPY01000021">
    <property type="protein sequence ID" value="RMO82148.1"/>
    <property type="molecule type" value="Genomic_DNA"/>
</dbReference>
<dbReference type="Proteomes" id="UP000281350">
    <property type="component" value="Unassembled WGS sequence"/>
</dbReference>
<evidence type="ECO:0000313" key="2">
    <source>
        <dbReference type="EMBL" id="RMO82148.1"/>
    </source>
</evidence>
<evidence type="ECO:0000259" key="1">
    <source>
        <dbReference type="Pfam" id="PF13271"/>
    </source>
</evidence>
<dbReference type="Pfam" id="PF13271">
    <property type="entry name" value="DUF4062"/>
    <property type="match status" value="1"/>
</dbReference>
<sequence length="358" mass="40044">MKLCGGLFVKVFISSVVRGFEAYRASARKAVGLLQHQTIMCEDFGARPDSSEVACMTEVDQADVVIVILGADFGFKTPSGESVTQQEFRRARAGGKRVLAFLQDVPVEGLQEAFRWEVSDYVDGLFRATFRNEHELSDAIVQALHQLNVTRTAISEQEFVERLQQCQGHGQRRWNNGSRDTRLEIAFLPQPELSGTLRQVHSEHETFFLKLCQAGLSSLKGGYKDFDQGDLTGVDAGTVAWRHHDSGMAWFSVALTTDRSSHDPFAGHYISPSQVRAIAEAAFGLITHGRGGWFKLSLTDISYKLFQEPPTVASSSLSMPHRQEEQIVERQLLIPASQAAYNRWLDDVFFRMERKLAG</sequence>